<keyword evidence="1" id="KW-1133">Transmembrane helix</keyword>
<keyword evidence="3" id="KW-1185">Reference proteome</keyword>
<gene>
    <name evidence="2" type="ORF">BDV36DRAFT_278349</name>
</gene>
<evidence type="ECO:0000313" key="3">
    <source>
        <dbReference type="Proteomes" id="UP000325395"/>
    </source>
</evidence>
<evidence type="ECO:0000313" key="2">
    <source>
        <dbReference type="EMBL" id="KAE8410268.1"/>
    </source>
</evidence>
<keyword evidence="1" id="KW-0812">Transmembrane</keyword>
<dbReference type="EMBL" id="ML735973">
    <property type="protein sequence ID" value="KAE8410268.1"/>
    <property type="molecule type" value="Genomic_DNA"/>
</dbReference>
<name>A0ABQ6W106_9EURO</name>
<sequence length="52" mass="6128">MLVNWGELRYMKPFCALRQLNFQDRGFYLFILFFSGRILGLVRILGCCYSGT</sequence>
<protein>
    <submittedName>
        <fullName evidence="2">Uncharacterized protein</fullName>
    </submittedName>
</protein>
<feature type="transmembrane region" description="Helical" evidence="1">
    <location>
        <begin position="27"/>
        <end position="46"/>
    </location>
</feature>
<dbReference type="Proteomes" id="UP000325395">
    <property type="component" value="Unassembled WGS sequence"/>
</dbReference>
<organism evidence="2 3">
    <name type="scientific">Aspergillus pseudocaelatus</name>
    <dbReference type="NCBI Taxonomy" id="1825620"/>
    <lineage>
        <taxon>Eukaryota</taxon>
        <taxon>Fungi</taxon>
        <taxon>Dikarya</taxon>
        <taxon>Ascomycota</taxon>
        <taxon>Pezizomycotina</taxon>
        <taxon>Eurotiomycetes</taxon>
        <taxon>Eurotiomycetidae</taxon>
        <taxon>Eurotiales</taxon>
        <taxon>Aspergillaceae</taxon>
        <taxon>Aspergillus</taxon>
        <taxon>Aspergillus subgen. Circumdati</taxon>
    </lineage>
</organism>
<keyword evidence="1" id="KW-0472">Membrane</keyword>
<proteinExistence type="predicted"/>
<reference evidence="2 3" key="1">
    <citation type="submission" date="2019-04" db="EMBL/GenBank/DDBJ databases">
        <authorList>
            <consortium name="DOE Joint Genome Institute"/>
            <person name="Mondo S."/>
            <person name="Kjaerbolling I."/>
            <person name="Vesth T."/>
            <person name="Frisvad J.C."/>
            <person name="Nybo J.L."/>
            <person name="Theobald S."/>
            <person name="Kildgaard S."/>
            <person name="Isbrandt T."/>
            <person name="Kuo A."/>
            <person name="Sato A."/>
            <person name="Lyhne E.K."/>
            <person name="Kogle M.E."/>
            <person name="Wiebenga A."/>
            <person name="Kun R.S."/>
            <person name="Lubbers R.J."/>
            <person name="Makela M.R."/>
            <person name="Barry K."/>
            <person name="Chovatia M."/>
            <person name="Clum A."/>
            <person name="Daum C."/>
            <person name="Haridas S."/>
            <person name="He G."/>
            <person name="LaButti K."/>
            <person name="Lipzen A."/>
            <person name="Riley R."/>
            <person name="Salamov A."/>
            <person name="Simmons B.A."/>
            <person name="Magnuson J.K."/>
            <person name="Henrissat B."/>
            <person name="Mortensen U.H."/>
            <person name="Larsen T.O."/>
            <person name="Devries R.P."/>
            <person name="Grigoriev I.V."/>
            <person name="Machida M."/>
            <person name="Baker S.E."/>
            <person name="Andersen M.R."/>
            <person name="Cantor M.N."/>
            <person name="Hua S.X."/>
        </authorList>
    </citation>
    <scope>NUCLEOTIDE SEQUENCE [LARGE SCALE GENOMIC DNA]</scope>
    <source>
        <strain evidence="2 3">CBS 117616</strain>
    </source>
</reference>
<evidence type="ECO:0000256" key="1">
    <source>
        <dbReference type="SAM" id="Phobius"/>
    </source>
</evidence>
<accession>A0ABQ6W106</accession>